<dbReference type="Gene3D" id="3.100.10.10">
    <property type="match status" value="1"/>
</dbReference>
<evidence type="ECO:0000256" key="4">
    <source>
        <dbReference type="HAMAP-Rule" id="MF_03122"/>
    </source>
</evidence>
<evidence type="ECO:0000256" key="5">
    <source>
        <dbReference type="SAM" id="MobiDB-lite"/>
    </source>
</evidence>
<dbReference type="PROSITE" id="PS01106">
    <property type="entry name" value="RIBOSOMAL_L18E"/>
    <property type="match status" value="1"/>
</dbReference>
<dbReference type="InterPro" id="IPR001593">
    <property type="entry name" value="Ribosomal_eS1"/>
</dbReference>
<dbReference type="PANTHER" id="PTHR10934">
    <property type="entry name" value="60S RIBOSOMAL PROTEIN L18"/>
    <property type="match status" value="1"/>
</dbReference>
<evidence type="ECO:0000256" key="2">
    <source>
        <dbReference type="ARBA" id="ARBA00022980"/>
    </source>
</evidence>
<keyword evidence="4" id="KW-0963">Cytoplasm</keyword>
<dbReference type="InterPro" id="IPR027500">
    <property type="entry name" value="Ribosomal_eS1_euk"/>
</dbReference>
<comment type="caution">
    <text evidence="7">The sequence shown here is derived from an EMBL/GenBank/DDBJ whole genome shotgun (WGS) entry which is preliminary data.</text>
</comment>
<dbReference type="PANTHER" id="PTHR10934:SF2">
    <property type="entry name" value="LARGE RIBOSOMAL SUBUNIT PROTEIN EL18"/>
    <property type="match status" value="1"/>
</dbReference>
<feature type="region of interest" description="Disordered" evidence="5">
    <location>
        <begin position="406"/>
        <end position="439"/>
    </location>
</feature>
<feature type="compositionally biased region" description="Basic residues" evidence="5">
    <location>
        <begin position="429"/>
        <end position="439"/>
    </location>
</feature>
<dbReference type="SUPFAM" id="SSF52080">
    <property type="entry name" value="Ribosomal proteins L15p and L18e"/>
    <property type="match status" value="1"/>
</dbReference>
<reference evidence="7" key="1">
    <citation type="submission" date="2022-08" db="EMBL/GenBank/DDBJ databases">
        <title>Novel sulphate-reducing endosymbionts in the free-living metamonad Anaeramoeba.</title>
        <authorList>
            <person name="Jerlstrom-Hultqvist J."/>
            <person name="Cepicka I."/>
            <person name="Gallot-Lavallee L."/>
            <person name="Salas-Leiva D."/>
            <person name="Curtis B.A."/>
            <person name="Zahonova K."/>
            <person name="Pipaliya S."/>
            <person name="Dacks J."/>
            <person name="Roger A.J."/>
        </authorList>
    </citation>
    <scope>NUCLEOTIDE SEQUENCE</scope>
    <source>
        <strain evidence="7">Busselton2</strain>
    </source>
</reference>
<dbReference type="InterPro" id="IPR036227">
    <property type="entry name" value="Ribosomal_uL15/eL18_sf"/>
</dbReference>
<organism evidence="7 8">
    <name type="scientific">Anaeramoeba flamelloides</name>
    <dbReference type="NCBI Taxonomy" id="1746091"/>
    <lineage>
        <taxon>Eukaryota</taxon>
        <taxon>Metamonada</taxon>
        <taxon>Anaeramoebidae</taxon>
        <taxon>Anaeramoeba</taxon>
    </lineage>
</organism>
<dbReference type="InterPro" id="IPR000039">
    <property type="entry name" value="Ribosomal_eL18"/>
</dbReference>
<dbReference type="Pfam" id="PF01015">
    <property type="entry name" value="Ribosomal_S3Ae"/>
    <property type="match status" value="1"/>
</dbReference>
<evidence type="ECO:0000256" key="1">
    <source>
        <dbReference type="ARBA" id="ARBA00006815"/>
    </source>
</evidence>
<dbReference type="GO" id="GO:0003723">
    <property type="term" value="F:RNA binding"/>
    <property type="evidence" value="ECO:0007669"/>
    <property type="project" value="TreeGrafter"/>
</dbReference>
<dbReference type="AlphaFoldDB" id="A0AAV7ZRY3"/>
<dbReference type="GO" id="GO:0022627">
    <property type="term" value="C:cytosolic small ribosomal subunit"/>
    <property type="evidence" value="ECO:0007669"/>
    <property type="project" value="UniProtKB-UniRule"/>
</dbReference>
<dbReference type="InterPro" id="IPR021131">
    <property type="entry name" value="Ribosomal_uL15/eL18"/>
</dbReference>
<feature type="initiator methionine" description="Removed" evidence="4">
    <location>
        <position position="1"/>
    </location>
</feature>
<feature type="domain" description="Large ribosomal subunit protein uL15/eL18" evidence="6">
    <location>
        <begin position="254"/>
        <end position="439"/>
    </location>
</feature>
<dbReference type="GO" id="GO:0003735">
    <property type="term" value="F:structural constituent of ribosome"/>
    <property type="evidence" value="ECO:0007669"/>
    <property type="project" value="UniProtKB-UniRule"/>
</dbReference>
<keyword evidence="2 4" id="KW-0689">Ribosomal protein</keyword>
<protein>
    <recommendedName>
        <fullName evidence="4">Small ribosomal subunit protein eS1</fullName>
    </recommendedName>
</protein>
<comment type="subcellular location">
    <subcellularLocation>
        <location evidence="4">Cytoplasm</location>
    </subcellularLocation>
</comment>
<dbReference type="EMBL" id="JANTQA010000026">
    <property type="protein sequence ID" value="KAJ3442629.1"/>
    <property type="molecule type" value="Genomic_DNA"/>
</dbReference>
<dbReference type="Proteomes" id="UP001146793">
    <property type="component" value="Unassembled WGS sequence"/>
</dbReference>
<comment type="similarity">
    <text evidence="1">Belongs to the eukaryotic ribosomal protein eL18 family.</text>
</comment>
<dbReference type="InterPro" id="IPR021132">
    <property type="entry name" value="Ribosomal_eL18/eL18-A/B/_CS"/>
</dbReference>
<dbReference type="SMART" id="SM01397">
    <property type="entry name" value="Ribosomal_S3Ae"/>
    <property type="match status" value="1"/>
</dbReference>
<keyword evidence="3 4" id="KW-0687">Ribonucleoprotein</keyword>
<evidence type="ECO:0000259" key="6">
    <source>
        <dbReference type="Pfam" id="PF17135"/>
    </source>
</evidence>
<comment type="subunit">
    <text evidence="4">Component of the small ribosomal subunit. Mature ribosomes consist of a small (40S) and a large (60S) subunit. The 40S subunit contains about 33 different proteins and 1 molecule of RNA (18S). The 60S subunit contains about 49 different proteins and 3 molecules of RNA (25S, 5.8S and 5S).</text>
</comment>
<dbReference type="Pfam" id="PF17135">
    <property type="entry name" value="Ribosomal_L18"/>
    <property type="match status" value="1"/>
</dbReference>
<evidence type="ECO:0000313" key="7">
    <source>
        <dbReference type="EMBL" id="KAJ3442629.1"/>
    </source>
</evidence>
<dbReference type="GO" id="GO:0022625">
    <property type="term" value="C:cytosolic large ribosomal subunit"/>
    <property type="evidence" value="ECO:0007669"/>
    <property type="project" value="TreeGrafter"/>
</dbReference>
<gene>
    <name evidence="7" type="ORF">M0812_12369</name>
</gene>
<dbReference type="HAMAP" id="MF_03122">
    <property type="entry name" value="Ribosomal_eS1_euk"/>
    <property type="match status" value="1"/>
</dbReference>
<evidence type="ECO:0000256" key="3">
    <source>
        <dbReference type="ARBA" id="ARBA00023274"/>
    </source>
</evidence>
<name>A0AAV7ZRY3_9EUKA</name>
<dbReference type="FunFam" id="3.100.10.10:FF:000001">
    <property type="entry name" value="60S ribosomal protein L18"/>
    <property type="match status" value="1"/>
</dbReference>
<evidence type="ECO:0000313" key="8">
    <source>
        <dbReference type="Proteomes" id="UP001146793"/>
    </source>
</evidence>
<dbReference type="GO" id="GO:0006412">
    <property type="term" value="P:translation"/>
    <property type="evidence" value="ECO:0007669"/>
    <property type="project" value="UniProtKB-UniRule"/>
</dbReference>
<sequence>MTIGKSNRQFRKKGRKQKADPFLKKVWYDVKAPNIFRETQIGKTCVNPTGGGKTSEQQLDKRMFEVSLGDLNKDERKAYMQFKFRVEHVSGTNCFTNFYGMRLTNDKVQSLVVKYHTLIEAVVNVKTTDGYTVRIFCIGFTKKDRNQVKKTCYAQSSQVREIRRRMVNIMIKESNCTLKELTLKLISESVPKEITKQCQSVFPLQNVYLRKMKVLKTPKVDVDTILKLHGFETKKKKETGKKVNRKKKKRGEMGIDIKNKHKRKVVRKNTKGTDNYLALLIKLYRFLARRTNSKFNKRILKRLCLSKTNRPPVSVSRIARKMKMVKGEGMIVVVVGTVTNDERFFTVPKMSICALKFTKTARARITKAGGECLTFDQLALLRPKGSNTVLLRGRVKSREAVKHFGATGIPGSHAKPHVRSKGRKFEKARGRRKSKAFKV</sequence>
<proteinExistence type="inferred from homology"/>
<accession>A0AAV7ZRY3</accession>
<comment type="similarity">
    <text evidence="4">Belongs to the eukaryotic ribosomal protein eS1 family.</text>
</comment>